<name>A0A3P7JB11_STRVU</name>
<dbReference type="InterPro" id="IPR050593">
    <property type="entry name" value="LovG"/>
</dbReference>
<dbReference type="GO" id="GO:0005634">
    <property type="term" value="C:nucleus"/>
    <property type="evidence" value="ECO:0007669"/>
    <property type="project" value="TreeGrafter"/>
</dbReference>
<dbReference type="GO" id="GO:0032526">
    <property type="term" value="P:response to retinoic acid"/>
    <property type="evidence" value="ECO:0007669"/>
    <property type="project" value="TreeGrafter"/>
</dbReference>
<protein>
    <recommendedName>
        <fullName evidence="3">Serine hydrolase domain-containing protein</fullName>
    </recommendedName>
</protein>
<reference evidence="4 5" key="1">
    <citation type="submission" date="2018-11" db="EMBL/GenBank/DDBJ databases">
        <authorList>
            <consortium name="Pathogen Informatics"/>
        </authorList>
    </citation>
    <scope>NUCLEOTIDE SEQUENCE [LARGE SCALE GENOMIC DNA]</scope>
</reference>
<dbReference type="Pfam" id="PF03959">
    <property type="entry name" value="FSH1"/>
    <property type="match status" value="1"/>
</dbReference>
<dbReference type="PANTHER" id="PTHR48070">
    <property type="entry name" value="ESTERASE OVCA2"/>
    <property type="match status" value="1"/>
</dbReference>
<proteinExistence type="inferred from homology"/>
<dbReference type="EMBL" id="UYYB01108904">
    <property type="protein sequence ID" value="VDM80526.1"/>
    <property type="molecule type" value="Genomic_DNA"/>
</dbReference>
<sequence length="103" mass="11691">MAHLLLAMEQLGEVKLGFRFAIFFSSFLSLSSLHDSYTNLKLNIPSLHIYGSNDQVVAYTNSEKLQTMFSDSVSIVHDGGHFIPTMTKYKDVAIKFLERFIVE</sequence>
<evidence type="ECO:0000256" key="1">
    <source>
        <dbReference type="ARBA" id="ARBA00005863"/>
    </source>
</evidence>
<dbReference type="InterPro" id="IPR029058">
    <property type="entry name" value="AB_hydrolase_fold"/>
</dbReference>
<comment type="similarity">
    <text evidence="1">Belongs to the LovG family.</text>
</comment>
<evidence type="ECO:0000259" key="3">
    <source>
        <dbReference type="Pfam" id="PF03959"/>
    </source>
</evidence>
<dbReference type="AlphaFoldDB" id="A0A3P7JB11"/>
<evidence type="ECO:0000313" key="5">
    <source>
        <dbReference type="Proteomes" id="UP000270094"/>
    </source>
</evidence>
<dbReference type="SUPFAM" id="SSF53474">
    <property type="entry name" value="alpha/beta-Hydrolases"/>
    <property type="match status" value="1"/>
</dbReference>
<dbReference type="PANTHER" id="PTHR48070:SF6">
    <property type="entry name" value="ESTERASE OVCA2"/>
    <property type="match status" value="1"/>
</dbReference>
<evidence type="ECO:0000313" key="4">
    <source>
        <dbReference type="EMBL" id="VDM80526.1"/>
    </source>
</evidence>
<dbReference type="InterPro" id="IPR005645">
    <property type="entry name" value="FSH-like_dom"/>
</dbReference>
<dbReference type="OrthoDB" id="414698at2759"/>
<evidence type="ECO:0000256" key="2">
    <source>
        <dbReference type="ARBA" id="ARBA00022801"/>
    </source>
</evidence>
<keyword evidence="2" id="KW-0378">Hydrolase</keyword>
<dbReference type="GO" id="GO:0005737">
    <property type="term" value="C:cytoplasm"/>
    <property type="evidence" value="ECO:0007669"/>
    <property type="project" value="TreeGrafter"/>
</dbReference>
<feature type="domain" description="Serine hydrolase" evidence="3">
    <location>
        <begin position="1"/>
        <end position="91"/>
    </location>
</feature>
<keyword evidence="5" id="KW-1185">Reference proteome</keyword>
<gene>
    <name evidence="4" type="ORF">SVUK_LOCUS15524</name>
</gene>
<dbReference type="Gene3D" id="3.40.50.1820">
    <property type="entry name" value="alpha/beta hydrolase"/>
    <property type="match status" value="1"/>
</dbReference>
<dbReference type="Proteomes" id="UP000270094">
    <property type="component" value="Unassembled WGS sequence"/>
</dbReference>
<organism evidence="4 5">
    <name type="scientific">Strongylus vulgaris</name>
    <name type="common">Blood worm</name>
    <dbReference type="NCBI Taxonomy" id="40348"/>
    <lineage>
        <taxon>Eukaryota</taxon>
        <taxon>Metazoa</taxon>
        <taxon>Ecdysozoa</taxon>
        <taxon>Nematoda</taxon>
        <taxon>Chromadorea</taxon>
        <taxon>Rhabditida</taxon>
        <taxon>Rhabditina</taxon>
        <taxon>Rhabditomorpha</taxon>
        <taxon>Strongyloidea</taxon>
        <taxon>Strongylidae</taxon>
        <taxon>Strongylus</taxon>
    </lineage>
</organism>
<accession>A0A3P7JB11</accession>
<dbReference type="GO" id="GO:0016787">
    <property type="term" value="F:hydrolase activity"/>
    <property type="evidence" value="ECO:0007669"/>
    <property type="project" value="UniProtKB-KW"/>
</dbReference>